<protein>
    <submittedName>
        <fullName evidence="2">Uncharacterized protein</fullName>
    </submittedName>
</protein>
<dbReference type="Proteomes" id="UP001465668">
    <property type="component" value="Unassembled WGS sequence"/>
</dbReference>
<reference evidence="2 3" key="1">
    <citation type="submission" date="2024-02" db="EMBL/GenBank/DDBJ databases">
        <title>First draft genome assembly of two strains of Seiridium cardinale.</title>
        <authorList>
            <person name="Emiliani G."/>
            <person name="Scali E."/>
        </authorList>
    </citation>
    <scope>NUCLEOTIDE SEQUENCE [LARGE SCALE GENOMIC DNA]</scope>
    <source>
        <strain evidence="2 3">BM-138-000479</strain>
    </source>
</reference>
<sequence length="79" mass="8410">MSCPAAEEHVAISRCGCHREQPKSGSGSARSRWEEEDQDQVTGIQPAGLHTALLAAFACWDGAGHTQDGQERSALTSVM</sequence>
<organism evidence="2 3">
    <name type="scientific">Seiridium cardinale</name>
    <dbReference type="NCBI Taxonomy" id="138064"/>
    <lineage>
        <taxon>Eukaryota</taxon>
        <taxon>Fungi</taxon>
        <taxon>Dikarya</taxon>
        <taxon>Ascomycota</taxon>
        <taxon>Pezizomycotina</taxon>
        <taxon>Sordariomycetes</taxon>
        <taxon>Xylariomycetidae</taxon>
        <taxon>Amphisphaeriales</taxon>
        <taxon>Sporocadaceae</taxon>
        <taxon>Seiridium</taxon>
    </lineage>
</organism>
<keyword evidence="3" id="KW-1185">Reference proteome</keyword>
<proteinExistence type="predicted"/>
<name>A0ABR2Y3C5_9PEZI</name>
<comment type="caution">
    <text evidence="2">The sequence shown here is derived from an EMBL/GenBank/DDBJ whole genome shotgun (WGS) entry which is preliminary data.</text>
</comment>
<dbReference type="EMBL" id="JARVKM010000006">
    <property type="protein sequence ID" value="KAK9780588.1"/>
    <property type="molecule type" value="Genomic_DNA"/>
</dbReference>
<feature type="region of interest" description="Disordered" evidence="1">
    <location>
        <begin position="17"/>
        <end position="42"/>
    </location>
</feature>
<evidence type="ECO:0000256" key="1">
    <source>
        <dbReference type="SAM" id="MobiDB-lite"/>
    </source>
</evidence>
<accession>A0ABR2Y3C5</accession>
<evidence type="ECO:0000313" key="2">
    <source>
        <dbReference type="EMBL" id="KAK9780588.1"/>
    </source>
</evidence>
<evidence type="ECO:0000313" key="3">
    <source>
        <dbReference type="Proteomes" id="UP001465668"/>
    </source>
</evidence>
<gene>
    <name evidence="2" type="ORF">SCAR479_02703</name>
</gene>